<comment type="caution">
    <text evidence="1">The sequence shown here is derived from an EMBL/GenBank/DDBJ whole genome shotgun (WGS) entry which is preliminary data.</text>
</comment>
<organism evidence="1 2">
    <name type="scientific">Chitinimonas lacunae</name>
    <dbReference type="NCBI Taxonomy" id="1963018"/>
    <lineage>
        <taxon>Bacteria</taxon>
        <taxon>Pseudomonadati</taxon>
        <taxon>Pseudomonadota</taxon>
        <taxon>Betaproteobacteria</taxon>
        <taxon>Neisseriales</taxon>
        <taxon>Chitinibacteraceae</taxon>
        <taxon>Chitinimonas</taxon>
    </lineage>
</organism>
<proteinExistence type="predicted"/>
<keyword evidence="2" id="KW-1185">Reference proteome</keyword>
<sequence>MIEKSCERIQEDFLEADGELVIHNGKPFTGFGFDPFPNGHGVEYETEYRNGLPHGLKRKWYESGQLEYEISCINGVKHGEERHWFASGAIKLIANYEYGVKIESKAWSDDGELVGEFIISPSSANFSLLQKRREKGWNVSSLE</sequence>
<gene>
    <name evidence="1" type="ORF">ACFOW7_00985</name>
</gene>
<accession>A0ABV8MKU4</accession>
<dbReference type="EMBL" id="JBHSBU010000001">
    <property type="protein sequence ID" value="MFC4157920.1"/>
    <property type="molecule type" value="Genomic_DNA"/>
</dbReference>
<dbReference type="RefSeq" id="WP_378160079.1">
    <property type="nucleotide sequence ID" value="NZ_JBHSBU010000001.1"/>
</dbReference>
<dbReference type="Proteomes" id="UP001595791">
    <property type="component" value="Unassembled WGS sequence"/>
</dbReference>
<evidence type="ECO:0000313" key="2">
    <source>
        <dbReference type="Proteomes" id="UP001595791"/>
    </source>
</evidence>
<evidence type="ECO:0000313" key="1">
    <source>
        <dbReference type="EMBL" id="MFC4157920.1"/>
    </source>
</evidence>
<name>A0ABV8MKU4_9NEIS</name>
<dbReference type="Gene3D" id="2.20.110.10">
    <property type="entry name" value="Histone H3 K4-specific methyltransferase SET7/9 N-terminal domain"/>
    <property type="match status" value="1"/>
</dbReference>
<protein>
    <submittedName>
        <fullName evidence="1">Toxin-antitoxin system YwqK family antitoxin</fullName>
    </submittedName>
</protein>
<reference evidence="2" key="1">
    <citation type="journal article" date="2019" name="Int. J. Syst. Evol. Microbiol.">
        <title>The Global Catalogue of Microorganisms (GCM) 10K type strain sequencing project: providing services to taxonomists for standard genome sequencing and annotation.</title>
        <authorList>
            <consortium name="The Broad Institute Genomics Platform"/>
            <consortium name="The Broad Institute Genome Sequencing Center for Infectious Disease"/>
            <person name="Wu L."/>
            <person name="Ma J."/>
        </authorList>
    </citation>
    <scope>NUCLEOTIDE SEQUENCE [LARGE SCALE GENOMIC DNA]</scope>
    <source>
        <strain evidence="2">LMG 29894</strain>
    </source>
</reference>
<dbReference type="SUPFAM" id="SSF82185">
    <property type="entry name" value="Histone H3 K4-specific methyltransferase SET7/9 N-terminal domain"/>
    <property type="match status" value="1"/>
</dbReference>
<dbReference type="Pfam" id="PF07661">
    <property type="entry name" value="MORN_2"/>
    <property type="match status" value="2"/>
</dbReference>
<dbReference type="InterPro" id="IPR011652">
    <property type="entry name" value="MORN_2"/>
</dbReference>